<dbReference type="AlphaFoldDB" id="A0AAV1UTV5"/>
<evidence type="ECO:0000256" key="6">
    <source>
        <dbReference type="ARBA" id="ARBA00022989"/>
    </source>
</evidence>
<feature type="transmembrane region" description="Helical" evidence="10">
    <location>
        <begin position="288"/>
        <end position="311"/>
    </location>
</feature>
<feature type="transmembrane region" description="Helical" evidence="10">
    <location>
        <begin position="179"/>
        <end position="198"/>
    </location>
</feature>
<proteinExistence type="inferred from homology"/>
<keyword evidence="5" id="KW-0862">Zinc</keyword>
<evidence type="ECO:0000256" key="4">
    <source>
        <dbReference type="ARBA" id="ARBA00022692"/>
    </source>
</evidence>
<evidence type="ECO:0000256" key="5">
    <source>
        <dbReference type="ARBA" id="ARBA00022906"/>
    </source>
</evidence>
<comment type="subcellular location">
    <subcellularLocation>
        <location evidence="1">Membrane</location>
        <topology evidence="1">Multi-pass membrane protein</topology>
    </subcellularLocation>
</comment>
<accession>A0AAV1UTV5</accession>
<feature type="region of interest" description="Disordered" evidence="9">
    <location>
        <begin position="1"/>
        <end position="28"/>
    </location>
</feature>
<name>A0AAV1UTV5_9STRA</name>
<protein>
    <submittedName>
        <fullName evidence="13">Uncharacterized protein</fullName>
    </submittedName>
</protein>
<gene>
    <name evidence="13" type="ORF">PM001_LOCUS21599</name>
</gene>
<evidence type="ECO:0000256" key="2">
    <source>
        <dbReference type="ARBA" id="ARBA00008873"/>
    </source>
</evidence>
<feature type="compositionally biased region" description="Basic and acidic residues" evidence="9">
    <location>
        <begin position="207"/>
        <end position="238"/>
    </location>
</feature>
<dbReference type="PANTHER" id="PTHR11562:SF17">
    <property type="entry name" value="RE54080P-RELATED"/>
    <property type="match status" value="1"/>
</dbReference>
<dbReference type="InterPro" id="IPR002524">
    <property type="entry name" value="Cation_efflux"/>
</dbReference>
<dbReference type="EMBL" id="CAKLBY020000224">
    <property type="protein sequence ID" value="CAK7936449.1"/>
    <property type="molecule type" value="Genomic_DNA"/>
</dbReference>
<keyword evidence="6 10" id="KW-1133">Transmembrane helix</keyword>
<keyword evidence="4 10" id="KW-0812">Transmembrane</keyword>
<evidence type="ECO:0000256" key="3">
    <source>
        <dbReference type="ARBA" id="ARBA00022448"/>
    </source>
</evidence>
<dbReference type="GO" id="GO:0005385">
    <property type="term" value="F:zinc ion transmembrane transporter activity"/>
    <property type="evidence" value="ECO:0007669"/>
    <property type="project" value="TreeGrafter"/>
</dbReference>
<feature type="transmembrane region" description="Helical" evidence="10">
    <location>
        <begin position="136"/>
        <end position="159"/>
    </location>
</feature>
<evidence type="ECO:0000259" key="12">
    <source>
        <dbReference type="Pfam" id="PF16916"/>
    </source>
</evidence>
<dbReference type="GO" id="GO:0005886">
    <property type="term" value="C:plasma membrane"/>
    <property type="evidence" value="ECO:0007669"/>
    <property type="project" value="TreeGrafter"/>
</dbReference>
<keyword evidence="7" id="KW-0406">Ion transport</keyword>
<dbReference type="Pfam" id="PF01545">
    <property type="entry name" value="Cation_efflux"/>
    <property type="match status" value="1"/>
</dbReference>
<keyword evidence="5" id="KW-0864">Zinc transport</keyword>
<feature type="domain" description="Cation efflux protein cytoplasmic" evidence="12">
    <location>
        <begin position="350"/>
        <end position="420"/>
    </location>
</feature>
<evidence type="ECO:0000259" key="11">
    <source>
        <dbReference type="Pfam" id="PF01545"/>
    </source>
</evidence>
<dbReference type="InterPro" id="IPR050681">
    <property type="entry name" value="CDF/SLC30A"/>
</dbReference>
<evidence type="ECO:0000313" key="13">
    <source>
        <dbReference type="EMBL" id="CAK7936449.1"/>
    </source>
</evidence>
<feature type="compositionally biased region" description="Polar residues" evidence="9">
    <location>
        <begin position="1"/>
        <end position="18"/>
    </location>
</feature>
<feature type="domain" description="Cation efflux protein transmembrane" evidence="11">
    <location>
        <begin position="68"/>
        <end position="346"/>
    </location>
</feature>
<dbReference type="Proteomes" id="UP001162060">
    <property type="component" value="Unassembled WGS sequence"/>
</dbReference>
<feature type="transmembrane region" description="Helical" evidence="10">
    <location>
        <begin position="92"/>
        <end position="115"/>
    </location>
</feature>
<evidence type="ECO:0000256" key="8">
    <source>
        <dbReference type="ARBA" id="ARBA00023136"/>
    </source>
</evidence>
<dbReference type="Pfam" id="PF16916">
    <property type="entry name" value="ZT_dimer"/>
    <property type="match status" value="1"/>
</dbReference>
<feature type="transmembrane region" description="Helical" evidence="10">
    <location>
        <begin position="317"/>
        <end position="338"/>
    </location>
</feature>
<evidence type="ECO:0000256" key="9">
    <source>
        <dbReference type="SAM" id="MobiDB-lite"/>
    </source>
</evidence>
<comment type="similarity">
    <text evidence="2">Belongs to the cation diffusion facilitator (CDF) transporter (TC 2.A.4) family. SLC30A subfamily.</text>
</comment>
<keyword evidence="8 10" id="KW-0472">Membrane</keyword>
<evidence type="ECO:0000256" key="1">
    <source>
        <dbReference type="ARBA" id="ARBA00004141"/>
    </source>
</evidence>
<reference evidence="13" key="1">
    <citation type="submission" date="2024-01" db="EMBL/GenBank/DDBJ databases">
        <authorList>
            <person name="Webb A."/>
        </authorList>
    </citation>
    <scope>NUCLEOTIDE SEQUENCE</scope>
    <source>
        <strain evidence="13">Pm1</strain>
    </source>
</reference>
<evidence type="ECO:0000256" key="10">
    <source>
        <dbReference type="SAM" id="Phobius"/>
    </source>
</evidence>
<comment type="caution">
    <text evidence="13">The sequence shown here is derived from an EMBL/GenBank/DDBJ whole genome shotgun (WGS) entry which is preliminary data.</text>
</comment>
<sequence length="471" mass="50856">MPTSISPSPVVTTGQAPLQPSPSPPPFDLKALHNPEHSTVVLALDGDLKDEQQQQQTSALAAMKKLQRACLCSFLFMCVQLAGGYYTDSLAILSDAAHVLSDVASFLVSLFALYLGQLPPSATMPFGYHRAEVIGALLSVLLIWVLAIGLLWTAMQRVYDQGRGGEEVHADVVVDGKTMFVVAMCGLGINLLLMKILGHGHGHGHGHSHDKQDGGHCHGQDGRHCHGQDGRHCPDDKSGTTSSAQDLVRTPMSAMALIDGVEMEPLAADVEKLALKSSVFENINVRAAYIHALGDFVQSLGVCLAGGLIWYNPSWQMADPITTILFSFLVLATTIGVLTRSVHILMEGAPPALDLRIVEKRIRALASVYDVHDLHVWMLTEGHYAASVHILPNGEPRIALRATQRVLASLGVRQQTVQVEDPTDRDWTEDLYCNWTSHSNVAIEAESKMSVPRAGTKKAALEPLPGSTTFA</sequence>
<evidence type="ECO:0000313" key="14">
    <source>
        <dbReference type="Proteomes" id="UP001162060"/>
    </source>
</evidence>
<dbReference type="Gene3D" id="1.20.1510.10">
    <property type="entry name" value="Cation efflux protein transmembrane domain"/>
    <property type="match status" value="1"/>
</dbReference>
<dbReference type="NCBIfam" id="TIGR01297">
    <property type="entry name" value="CDF"/>
    <property type="match status" value="1"/>
</dbReference>
<evidence type="ECO:0000256" key="7">
    <source>
        <dbReference type="ARBA" id="ARBA00023065"/>
    </source>
</evidence>
<organism evidence="13 14">
    <name type="scientific">Peronospora matthiolae</name>
    <dbReference type="NCBI Taxonomy" id="2874970"/>
    <lineage>
        <taxon>Eukaryota</taxon>
        <taxon>Sar</taxon>
        <taxon>Stramenopiles</taxon>
        <taxon>Oomycota</taxon>
        <taxon>Peronosporomycetes</taxon>
        <taxon>Peronosporales</taxon>
        <taxon>Peronosporaceae</taxon>
        <taxon>Peronospora</taxon>
    </lineage>
</organism>
<dbReference type="InterPro" id="IPR058533">
    <property type="entry name" value="Cation_efflux_TM"/>
</dbReference>
<feature type="region of interest" description="Disordered" evidence="9">
    <location>
        <begin position="204"/>
        <end position="244"/>
    </location>
</feature>
<dbReference type="PANTHER" id="PTHR11562">
    <property type="entry name" value="CATION EFFLUX PROTEIN/ ZINC TRANSPORTER"/>
    <property type="match status" value="1"/>
</dbReference>
<feature type="transmembrane region" description="Helical" evidence="10">
    <location>
        <begin position="69"/>
        <end position="86"/>
    </location>
</feature>
<keyword evidence="3" id="KW-0813">Transport</keyword>
<dbReference type="InterPro" id="IPR027469">
    <property type="entry name" value="Cation_efflux_TMD_sf"/>
</dbReference>
<dbReference type="InterPro" id="IPR027470">
    <property type="entry name" value="Cation_efflux_CTD"/>
</dbReference>
<dbReference type="SUPFAM" id="SSF161111">
    <property type="entry name" value="Cation efflux protein transmembrane domain-like"/>
    <property type="match status" value="1"/>
</dbReference>